<reference evidence="1" key="1">
    <citation type="submission" date="2014-09" db="EMBL/GenBank/DDBJ databases">
        <authorList>
            <person name="Magalhaes I.L.F."/>
            <person name="Oliveira U."/>
            <person name="Santos F.R."/>
            <person name="Vidigal T.H.D.A."/>
            <person name="Brescovit A.D."/>
            <person name="Santos A.J."/>
        </authorList>
    </citation>
    <scope>NUCLEOTIDE SEQUENCE</scope>
    <source>
        <tissue evidence="1">Shoot tissue taken approximately 20 cm above the soil surface</tissue>
    </source>
</reference>
<protein>
    <submittedName>
        <fullName evidence="1">Uncharacterized protein</fullName>
    </submittedName>
</protein>
<dbReference type="EMBL" id="GBRH01255026">
    <property type="protein sequence ID" value="JAD42869.1"/>
    <property type="molecule type" value="Transcribed_RNA"/>
</dbReference>
<evidence type="ECO:0000313" key="1">
    <source>
        <dbReference type="EMBL" id="JAD42869.1"/>
    </source>
</evidence>
<accession>A0A0A8ZTX6</accession>
<sequence>MRLIRACFASNSSCRPRFEILPTVRTDGKRGRARRGGGGRAAGMLLAADDGRL</sequence>
<organism evidence="1">
    <name type="scientific">Arundo donax</name>
    <name type="common">Giant reed</name>
    <name type="synonym">Donax arundinaceus</name>
    <dbReference type="NCBI Taxonomy" id="35708"/>
    <lineage>
        <taxon>Eukaryota</taxon>
        <taxon>Viridiplantae</taxon>
        <taxon>Streptophyta</taxon>
        <taxon>Embryophyta</taxon>
        <taxon>Tracheophyta</taxon>
        <taxon>Spermatophyta</taxon>
        <taxon>Magnoliopsida</taxon>
        <taxon>Liliopsida</taxon>
        <taxon>Poales</taxon>
        <taxon>Poaceae</taxon>
        <taxon>PACMAD clade</taxon>
        <taxon>Arundinoideae</taxon>
        <taxon>Arundineae</taxon>
        <taxon>Arundo</taxon>
    </lineage>
</organism>
<proteinExistence type="predicted"/>
<name>A0A0A8ZTX6_ARUDO</name>
<reference evidence="1" key="2">
    <citation type="journal article" date="2015" name="Data Brief">
        <title>Shoot transcriptome of the giant reed, Arundo donax.</title>
        <authorList>
            <person name="Barrero R.A."/>
            <person name="Guerrero F.D."/>
            <person name="Moolhuijzen P."/>
            <person name="Goolsby J.A."/>
            <person name="Tidwell J."/>
            <person name="Bellgard S.E."/>
            <person name="Bellgard M.I."/>
        </authorList>
    </citation>
    <scope>NUCLEOTIDE SEQUENCE</scope>
    <source>
        <tissue evidence="1">Shoot tissue taken approximately 20 cm above the soil surface</tissue>
    </source>
</reference>
<dbReference type="AlphaFoldDB" id="A0A0A8ZTX6"/>